<evidence type="ECO:0000313" key="5">
    <source>
        <dbReference type="EMBL" id="HIZ33522.1"/>
    </source>
</evidence>
<name>A0A9D2E9X0_9BACE</name>
<evidence type="ECO:0000256" key="2">
    <source>
        <dbReference type="ARBA" id="ARBA00023136"/>
    </source>
</evidence>
<dbReference type="Proteomes" id="UP000824028">
    <property type="component" value="Unassembled WGS sequence"/>
</dbReference>
<dbReference type="InterPro" id="IPR036942">
    <property type="entry name" value="Beta-barrel_TonB_sf"/>
</dbReference>
<proteinExistence type="predicted"/>
<keyword evidence="4" id="KW-0732">Signal</keyword>
<comment type="subcellular location">
    <subcellularLocation>
        <location evidence="1">Cell outer membrane</location>
    </subcellularLocation>
</comment>
<dbReference type="SUPFAM" id="SSF56935">
    <property type="entry name" value="Porins"/>
    <property type="match status" value="1"/>
</dbReference>
<dbReference type="EMBL" id="DXBX01000063">
    <property type="protein sequence ID" value="HIZ33522.1"/>
    <property type="molecule type" value="Genomic_DNA"/>
</dbReference>
<reference evidence="5" key="2">
    <citation type="submission" date="2021-04" db="EMBL/GenBank/DDBJ databases">
        <authorList>
            <person name="Gilroy R."/>
        </authorList>
    </citation>
    <scope>NUCLEOTIDE SEQUENCE</scope>
    <source>
        <strain evidence="5">ChiHjej9B8-1298</strain>
    </source>
</reference>
<keyword evidence="2" id="KW-0472">Membrane</keyword>
<sequence length="544" mass="60254">MTMKLGYLSLAALFLPMGLAAQTQQPDTALTRTVVVEQEYAPLIQDAAKVNVLPRVEEPKVTPKNVEYDTAPAAAMQVPADTLPSFAAREALPKGTPGYVRLGYGNLGNLDAYADYLFRLSGRDRLGVTVGVQGMDGKLDVGEEYGKWAAYDYRTRAALDYTHRFDRLDLNLAGHFGLRNFNRLPELAPGKQKFTSGDVHLGLTSTDEALPVQFRAETNLLLYQRALDPDMTDAQEVAVRTEAEAWGSLGGGQRVGVALRMDNLLYKDNLYDNYTALSLTPYYAYEANGWTLRAGANVDPSFGFGKEFRVSPDVRVQYAFPARVVLYAQAKGGRLLNDFRRLEALNPYASPAGQLDATYERVNAAVGVRVGTRSGFSLHIFGGYQSLEDDTYFALVPWGAIPEALSLGVWDTDNIYAGAELGYSYRDIVTFSARGTYRDWSAKDGGDLAGVLAFKPAFEGDFKVELHPITPLRVEVGYRHVSRAEIQGEHADPVCNLYAGATYDLFRGVGVYARLDNLLDKDYRYDWYYPTQGINFWGGVTFRF</sequence>
<feature type="signal peptide" evidence="4">
    <location>
        <begin position="1"/>
        <end position="20"/>
    </location>
</feature>
<evidence type="ECO:0000256" key="4">
    <source>
        <dbReference type="SAM" id="SignalP"/>
    </source>
</evidence>
<evidence type="ECO:0000313" key="6">
    <source>
        <dbReference type="Proteomes" id="UP000824028"/>
    </source>
</evidence>
<organism evidence="5 6">
    <name type="scientific">Candidatus Bacteroides merdigallinarum</name>
    <dbReference type="NCBI Taxonomy" id="2838473"/>
    <lineage>
        <taxon>Bacteria</taxon>
        <taxon>Pseudomonadati</taxon>
        <taxon>Bacteroidota</taxon>
        <taxon>Bacteroidia</taxon>
        <taxon>Bacteroidales</taxon>
        <taxon>Bacteroidaceae</taxon>
        <taxon>Bacteroides</taxon>
    </lineage>
</organism>
<reference evidence="5" key="1">
    <citation type="journal article" date="2021" name="PeerJ">
        <title>Extensive microbial diversity within the chicken gut microbiome revealed by metagenomics and culture.</title>
        <authorList>
            <person name="Gilroy R."/>
            <person name="Ravi A."/>
            <person name="Getino M."/>
            <person name="Pursley I."/>
            <person name="Horton D.L."/>
            <person name="Alikhan N.F."/>
            <person name="Baker D."/>
            <person name="Gharbi K."/>
            <person name="Hall N."/>
            <person name="Watson M."/>
            <person name="Adriaenssens E.M."/>
            <person name="Foster-Nyarko E."/>
            <person name="Jarju S."/>
            <person name="Secka A."/>
            <person name="Antonio M."/>
            <person name="Oren A."/>
            <person name="Chaudhuri R.R."/>
            <person name="La Ragione R."/>
            <person name="Hildebrand F."/>
            <person name="Pallen M.J."/>
        </authorList>
    </citation>
    <scope>NUCLEOTIDE SEQUENCE</scope>
    <source>
        <strain evidence="5">ChiHjej9B8-1298</strain>
    </source>
</reference>
<feature type="chain" id="PRO_5038650498" evidence="4">
    <location>
        <begin position="21"/>
        <end position="544"/>
    </location>
</feature>
<evidence type="ECO:0000256" key="3">
    <source>
        <dbReference type="ARBA" id="ARBA00023237"/>
    </source>
</evidence>
<dbReference type="AlphaFoldDB" id="A0A9D2E9X0"/>
<accession>A0A9D2E9X0</accession>
<keyword evidence="5" id="KW-0675">Receptor</keyword>
<dbReference type="Gene3D" id="2.40.170.20">
    <property type="entry name" value="TonB-dependent receptor, beta-barrel domain"/>
    <property type="match status" value="1"/>
</dbReference>
<keyword evidence="3" id="KW-0998">Cell outer membrane</keyword>
<gene>
    <name evidence="5" type="ORF">H9814_08315</name>
</gene>
<evidence type="ECO:0000256" key="1">
    <source>
        <dbReference type="ARBA" id="ARBA00004442"/>
    </source>
</evidence>
<protein>
    <submittedName>
        <fullName evidence="5">TonB-dependent receptor</fullName>
    </submittedName>
</protein>
<dbReference type="GO" id="GO:0009279">
    <property type="term" value="C:cell outer membrane"/>
    <property type="evidence" value="ECO:0007669"/>
    <property type="project" value="UniProtKB-SubCell"/>
</dbReference>
<comment type="caution">
    <text evidence="5">The sequence shown here is derived from an EMBL/GenBank/DDBJ whole genome shotgun (WGS) entry which is preliminary data.</text>
</comment>